<evidence type="ECO:0008006" key="3">
    <source>
        <dbReference type="Google" id="ProtNLM"/>
    </source>
</evidence>
<proteinExistence type="predicted"/>
<name>A0A8W8NYZ9_MAGGI</name>
<accession>A0A8W8NYZ9</accession>
<dbReference type="Proteomes" id="UP000005408">
    <property type="component" value="Unassembled WGS sequence"/>
</dbReference>
<protein>
    <recommendedName>
        <fullName evidence="3">C-type lectin domain-containing protein</fullName>
    </recommendedName>
</protein>
<evidence type="ECO:0000313" key="1">
    <source>
        <dbReference type="EnsemblMetazoa" id="G7640.1:cds"/>
    </source>
</evidence>
<organism evidence="1 2">
    <name type="scientific">Magallana gigas</name>
    <name type="common">Pacific oyster</name>
    <name type="synonym">Crassostrea gigas</name>
    <dbReference type="NCBI Taxonomy" id="29159"/>
    <lineage>
        <taxon>Eukaryota</taxon>
        <taxon>Metazoa</taxon>
        <taxon>Spiralia</taxon>
        <taxon>Lophotrochozoa</taxon>
        <taxon>Mollusca</taxon>
        <taxon>Bivalvia</taxon>
        <taxon>Autobranchia</taxon>
        <taxon>Pteriomorphia</taxon>
        <taxon>Ostreida</taxon>
        <taxon>Ostreoidea</taxon>
        <taxon>Ostreidae</taxon>
        <taxon>Magallana</taxon>
    </lineage>
</organism>
<dbReference type="SUPFAM" id="SSF56436">
    <property type="entry name" value="C-type lectin-like"/>
    <property type="match status" value="1"/>
</dbReference>
<dbReference type="AlphaFoldDB" id="A0A8W8NYZ9"/>
<dbReference type="InterPro" id="IPR016187">
    <property type="entry name" value="CTDL_fold"/>
</dbReference>
<evidence type="ECO:0000313" key="2">
    <source>
        <dbReference type="Proteomes" id="UP000005408"/>
    </source>
</evidence>
<keyword evidence="2" id="KW-1185">Reference proteome</keyword>
<sequence length="101" mass="10548">MVIITAAVTTNNRIGPLSVYTDLVLLTTSVLVVNFPRNQPVQESCTTPGYSGDPLFGCYRCVKVNPPVTMADAIKSCASDGGSLLLIDSAAEAKAFAALLV</sequence>
<reference evidence="1" key="1">
    <citation type="submission" date="2022-08" db="UniProtKB">
        <authorList>
            <consortium name="EnsemblMetazoa"/>
        </authorList>
    </citation>
    <scope>IDENTIFICATION</scope>
    <source>
        <strain evidence="1">05x7-T-G4-1.051#20</strain>
    </source>
</reference>
<dbReference type="EnsemblMetazoa" id="G7640.1">
    <property type="protein sequence ID" value="G7640.1:cds"/>
    <property type="gene ID" value="G7640"/>
</dbReference>